<reference evidence="1" key="1">
    <citation type="journal article" date="2010" name="Science">
        <title>Plasticity of animal genome architecture unmasked by rapid evolution of a pelagic tunicate.</title>
        <authorList>
            <person name="Denoeud F."/>
            <person name="Henriet S."/>
            <person name="Mungpakdee S."/>
            <person name="Aury J.M."/>
            <person name="Da Silva C."/>
            <person name="Brinkmann H."/>
            <person name="Mikhaleva J."/>
            <person name="Olsen L.C."/>
            <person name="Jubin C."/>
            <person name="Canestro C."/>
            <person name="Bouquet J.M."/>
            <person name="Danks G."/>
            <person name="Poulain J."/>
            <person name="Campsteijn C."/>
            <person name="Adamski M."/>
            <person name="Cross I."/>
            <person name="Yadetie F."/>
            <person name="Muffato M."/>
            <person name="Louis A."/>
            <person name="Butcher S."/>
            <person name="Tsagkogeorga G."/>
            <person name="Konrad A."/>
            <person name="Singh S."/>
            <person name="Jensen M.F."/>
            <person name="Cong E.H."/>
            <person name="Eikeseth-Otteraa H."/>
            <person name="Noel B."/>
            <person name="Anthouard V."/>
            <person name="Porcel B.M."/>
            <person name="Kachouri-Lafond R."/>
            <person name="Nishino A."/>
            <person name="Ugolini M."/>
            <person name="Chourrout P."/>
            <person name="Nishida H."/>
            <person name="Aasland R."/>
            <person name="Huzurbazar S."/>
            <person name="Westhof E."/>
            <person name="Delsuc F."/>
            <person name="Lehrach H."/>
            <person name="Reinhardt R."/>
            <person name="Weissenbach J."/>
            <person name="Roy S.W."/>
            <person name="Artiguenave F."/>
            <person name="Postlethwait J.H."/>
            <person name="Manak J.R."/>
            <person name="Thompson E.M."/>
            <person name="Jaillon O."/>
            <person name="Du Pasquier L."/>
            <person name="Boudinot P."/>
            <person name="Liberles D.A."/>
            <person name="Volff J.N."/>
            <person name="Philippe H."/>
            <person name="Lenhard B."/>
            <person name="Roest Crollius H."/>
            <person name="Wincker P."/>
            <person name="Chourrout D."/>
        </authorList>
    </citation>
    <scope>NUCLEOTIDE SEQUENCE [LARGE SCALE GENOMIC DNA]</scope>
</reference>
<evidence type="ECO:0000313" key="1">
    <source>
        <dbReference type="EMBL" id="CBY12460.1"/>
    </source>
</evidence>
<dbReference type="Proteomes" id="UP000001307">
    <property type="component" value="Unassembled WGS sequence"/>
</dbReference>
<gene>
    <name evidence="1" type="ORF">GSOID_T00001832001</name>
</gene>
<dbReference type="EMBL" id="FN653121">
    <property type="protein sequence ID" value="CBY12460.1"/>
    <property type="molecule type" value="Genomic_DNA"/>
</dbReference>
<organism evidence="1">
    <name type="scientific">Oikopleura dioica</name>
    <name type="common">Tunicate</name>
    <dbReference type="NCBI Taxonomy" id="34765"/>
    <lineage>
        <taxon>Eukaryota</taxon>
        <taxon>Metazoa</taxon>
        <taxon>Chordata</taxon>
        <taxon>Tunicata</taxon>
        <taxon>Appendicularia</taxon>
        <taxon>Copelata</taxon>
        <taxon>Oikopleuridae</taxon>
        <taxon>Oikopleura</taxon>
    </lineage>
</organism>
<dbReference type="InParanoid" id="E4XRP4"/>
<protein>
    <submittedName>
        <fullName evidence="1">Uncharacterized protein</fullName>
    </submittedName>
</protein>
<name>E4XRP4_OIKDI</name>
<accession>E4XRP4</accession>
<dbReference type="AlphaFoldDB" id="E4XRP4"/>
<proteinExistence type="predicted"/>
<sequence>MIIRSLVFFLAFGESKKCDRGYEKINGRCVDRNECTEEQDLFSFDSGTCDETRIRQNSNQNFSILINFMI</sequence>
<keyword evidence="2" id="KW-1185">Reference proteome</keyword>
<evidence type="ECO:0000313" key="2">
    <source>
        <dbReference type="Proteomes" id="UP000001307"/>
    </source>
</evidence>